<evidence type="ECO:0000313" key="1">
    <source>
        <dbReference type="EMBL" id="CAK0869985.1"/>
    </source>
</evidence>
<organism evidence="1 2">
    <name type="scientific">Prorocentrum cordatum</name>
    <dbReference type="NCBI Taxonomy" id="2364126"/>
    <lineage>
        <taxon>Eukaryota</taxon>
        <taxon>Sar</taxon>
        <taxon>Alveolata</taxon>
        <taxon>Dinophyceae</taxon>
        <taxon>Prorocentrales</taxon>
        <taxon>Prorocentraceae</taxon>
        <taxon>Prorocentrum</taxon>
    </lineage>
</organism>
<evidence type="ECO:0000313" key="2">
    <source>
        <dbReference type="Proteomes" id="UP001189429"/>
    </source>
</evidence>
<dbReference type="EMBL" id="CAUYUJ010016911">
    <property type="protein sequence ID" value="CAK0869985.1"/>
    <property type="molecule type" value="Genomic_DNA"/>
</dbReference>
<reference evidence="1" key="1">
    <citation type="submission" date="2023-10" db="EMBL/GenBank/DDBJ databases">
        <authorList>
            <person name="Chen Y."/>
            <person name="Shah S."/>
            <person name="Dougan E. K."/>
            <person name="Thang M."/>
            <person name="Chan C."/>
        </authorList>
    </citation>
    <scope>NUCLEOTIDE SEQUENCE [LARGE SCALE GENOMIC DNA]</scope>
</reference>
<gene>
    <name evidence="1" type="ORF">PCOR1329_LOCUS56197</name>
</gene>
<name>A0ABN9VBG4_9DINO</name>
<keyword evidence="2" id="KW-1185">Reference proteome</keyword>
<accession>A0ABN9VBG4</accession>
<dbReference type="Proteomes" id="UP001189429">
    <property type="component" value="Unassembled WGS sequence"/>
</dbReference>
<protein>
    <submittedName>
        <fullName evidence="1">Uncharacterized protein</fullName>
    </submittedName>
</protein>
<comment type="caution">
    <text evidence="1">The sequence shown here is derived from an EMBL/GenBank/DDBJ whole genome shotgun (WGS) entry which is preliminary data.</text>
</comment>
<sequence>MFVAMAQASESRARLCCKQLARTWSLLALSPFRTFLHAHTLPWSEEAAFFLPPLSGNLAPYFFHLALSCNSSGYFRAAPLRPRLVYASQFCWHPALLLGFVCPIAPTSEL</sequence>
<proteinExistence type="predicted"/>